<sequence>MAAFAMTSPLSKELRLAAQEFVLTLLWVFVSMDAHLSATTCLASCGRQGAMKPCPPPTLNVQVSLATGFAAAVANGLAFRKAEEDRSAENFGGQFNPAVTLALALRGSMPLKRPAAVKDAAADTGEQPWVTRGSFGGGECQKERTRGAVVFVVMQLLASLLAALLALVAVGRPCLQDNFHMAMQQTILPAGSRLLLHVLLSMVIIFVPIWAHDRHKSMAVPVLVGFSYIACSLTGLPQLMDVPNLLRTFGIFLIGVRNWSMVWTTALGSLLAAPLVVLLDMLIFREPTNGTMKEEETDTDVEEDEGM</sequence>
<evidence type="ECO:0000313" key="7">
    <source>
        <dbReference type="EMBL" id="CAK9068054.1"/>
    </source>
</evidence>
<feature type="transmembrane region" description="Helical" evidence="6">
    <location>
        <begin position="148"/>
        <end position="170"/>
    </location>
</feature>
<dbReference type="InterPro" id="IPR022357">
    <property type="entry name" value="MIP_CS"/>
</dbReference>
<reference evidence="7 8" key="1">
    <citation type="submission" date="2024-02" db="EMBL/GenBank/DDBJ databases">
        <authorList>
            <person name="Chen Y."/>
            <person name="Shah S."/>
            <person name="Dougan E. K."/>
            <person name="Thang M."/>
            <person name="Chan C."/>
        </authorList>
    </citation>
    <scope>NUCLEOTIDE SEQUENCE [LARGE SCALE GENOMIC DNA]</scope>
</reference>
<evidence type="ECO:0000256" key="1">
    <source>
        <dbReference type="ARBA" id="ARBA00004651"/>
    </source>
</evidence>
<comment type="subcellular location">
    <subcellularLocation>
        <location evidence="1">Cell membrane</location>
        <topology evidence="1">Multi-pass membrane protein</topology>
    </subcellularLocation>
</comment>
<comment type="similarity">
    <text evidence="2">Belongs to the MIP/aquaporin (TC 1.A.8) family.</text>
</comment>
<dbReference type="PANTHER" id="PTHR19139">
    <property type="entry name" value="AQUAPORIN TRANSPORTER"/>
    <property type="match status" value="1"/>
</dbReference>
<comment type="caution">
    <text evidence="7">The sequence shown here is derived from an EMBL/GenBank/DDBJ whole genome shotgun (WGS) entry which is preliminary data.</text>
</comment>
<organism evidence="7 8">
    <name type="scientific">Durusdinium trenchii</name>
    <dbReference type="NCBI Taxonomy" id="1381693"/>
    <lineage>
        <taxon>Eukaryota</taxon>
        <taxon>Sar</taxon>
        <taxon>Alveolata</taxon>
        <taxon>Dinophyceae</taxon>
        <taxon>Suessiales</taxon>
        <taxon>Symbiodiniaceae</taxon>
        <taxon>Durusdinium</taxon>
    </lineage>
</organism>
<dbReference type="InterPro" id="IPR034294">
    <property type="entry name" value="Aquaporin_transptr"/>
</dbReference>
<evidence type="ECO:0000256" key="3">
    <source>
        <dbReference type="ARBA" id="ARBA00022692"/>
    </source>
</evidence>
<dbReference type="Proteomes" id="UP001642484">
    <property type="component" value="Unassembled WGS sequence"/>
</dbReference>
<evidence type="ECO:0000256" key="2">
    <source>
        <dbReference type="ARBA" id="ARBA00006175"/>
    </source>
</evidence>
<evidence type="ECO:0000256" key="4">
    <source>
        <dbReference type="ARBA" id="ARBA00022989"/>
    </source>
</evidence>
<feature type="transmembrane region" description="Helical" evidence="6">
    <location>
        <begin position="190"/>
        <end position="211"/>
    </location>
</feature>
<gene>
    <name evidence="7" type="ORF">CCMP2556_LOCUS33424</name>
</gene>
<dbReference type="SUPFAM" id="SSF81338">
    <property type="entry name" value="Aquaporin-like"/>
    <property type="match status" value="2"/>
</dbReference>
<dbReference type="PANTHER" id="PTHR19139:SF199">
    <property type="entry name" value="MIP17260P"/>
    <property type="match status" value="1"/>
</dbReference>
<evidence type="ECO:0000256" key="5">
    <source>
        <dbReference type="ARBA" id="ARBA00023136"/>
    </source>
</evidence>
<keyword evidence="3 6" id="KW-0812">Transmembrane</keyword>
<feature type="transmembrane region" description="Helical" evidence="6">
    <location>
        <begin position="260"/>
        <end position="284"/>
    </location>
</feature>
<dbReference type="InterPro" id="IPR023271">
    <property type="entry name" value="Aquaporin-like"/>
</dbReference>
<evidence type="ECO:0008006" key="9">
    <source>
        <dbReference type="Google" id="ProtNLM"/>
    </source>
</evidence>
<protein>
    <recommendedName>
        <fullName evidence="9">Aquaporin</fullName>
    </recommendedName>
</protein>
<keyword evidence="8" id="KW-1185">Reference proteome</keyword>
<proteinExistence type="inferred from homology"/>
<dbReference type="Gene3D" id="1.20.1080.10">
    <property type="entry name" value="Glycerol uptake facilitator protein"/>
    <property type="match status" value="1"/>
</dbReference>
<dbReference type="EMBL" id="CAXAMN010022288">
    <property type="protein sequence ID" value="CAK9068054.1"/>
    <property type="molecule type" value="Genomic_DNA"/>
</dbReference>
<evidence type="ECO:0000256" key="6">
    <source>
        <dbReference type="SAM" id="Phobius"/>
    </source>
</evidence>
<evidence type="ECO:0000313" key="8">
    <source>
        <dbReference type="Proteomes" id="UP001642484"/>
    </source>
</evidence>
<accession>A0ABP0NWY0</accession>
<feature type="transmembrane region" description="Helical" evidence="6">
    <location>
        <begin position="59"/>
        <end position="79"/>
    </location>
</feature>
<feature type="transmembrane region" description="Helical" evidence="6">
    <location>
        <begin position="218"/>
        <end position="240"/>
    </location>
</feature>
<keyword evidence="5 6" id="KW-0472">Membrane</keyword>
<name>A0ABP0NWY0_9DINO</name>
<keyword evidence="4 6" id="KW-1133">Transmembrane helix</keyword>
<dbReference type="PROSITE" id="PS00221">
    <property type="entry name" value="MIP"/>
    <property type="match status" value="1"/>
</dbReference>